<comment type="caution">
    <text evidence="5">The sequence shown here is derived from an EMBL/GenBank/DDBJ whole genome shotgun (WGS) entry which is preliminary data.</text>
</comment>
<dbReference type="SUPFAM" id="SSF47616">
    <property type="entry name" value="GST C-terminal domain-like"/>
    <property type="match status" value="1"/>
</dbReference>
<evidence type="ECO:0000313" key="5">
    <source>
        <dbReference type="EMBL" id="KAK5577951.1"/>
    </source>
</evidence>
<dbReference type="SFLD" id="SFLDS00019">
    <property type="entry name" value="Glutathione_Transferase_(cytos"/>
    <property type="match status" value="1"/>
</dbReference>
<dbReference type="InterPro" id="IPR040079">
    <property type="entry name" value="Glutathione_S-Trfase"/>
</dbReference>
<dbReference type="Gene3D" id="3.40.30.10">
    <property type="entry name" value="Glutaredoxin"/>
    <property type="match status" value="1"/>
</dbReference>
<dbReference type="Gene3D" id="1.20.1050.10">
    <property type="match status" value="1"/>
</dbReference>
<evidence type="ECO:0000256" key="2">
    <source>
        <dbReference type="SAM" id="Phobius"/>
    </source>
</evidence>
<dbReference type="GO" id="GO:0005737">
    <property type="term" value="C:cytoplasm"/>
    <property type="evidence" value="ECO:0007669"/>
    <property type="project" value="TreeGrafter"/>
</dbReference>
<keyword evidence="2" id="KW-1133">Transmembrane helix</keyword>
<dbReference type="Proteomes" id="UP001344447">
    <property type="component" value="Unassembled WGS sequence"/>
</dbReference>
<feature type="domain" description="Metaxin glutathione S-transferase" evidence="3">
    <location>
        <begin position="215"/>
        <end position="275"/>
    </location>
</feature>
<dbReference type="CDD" id="cd03054">
    <property type="entry name" value="GST_N_Metaxin"/>
    <property type="match status" value="1"/>
</dbReference>
<feature type="domain" description="Thioredoxin-like fold" evidence="4">
    <location>
        <begin position="63"/>
        <end position="163"/>
    </location>
</feature>
<dbReference type="InterPro" id="IPR050931">
    <property type="entry name" value="Mito_Protein_Transport_Metaxin"/>
</dbReference>
<evidence type="ECO:0000259" key="3">
    <source>
        <dbReference type="Pfam" id="PF17171"/>
    </source>
</evidence>
<evidence type="ECO:0000256" key="1">
    <source>
        <dbReference type="ARBA" id="ARBA00006475"/>
    </source>
</evidence>
<dbReference type="PANTHER" id="PTHR12289">
    <property type="entry name" value="METAXIN RELATED"/>
    <property type="match status" value="1"/>
</dbReference>
<evidence type="ECO:0000259" key="4">
    <source>
        <dbReference type="Pfam" id="PF17172"/>
    </source>
</evidence>
<dbReference type="InterPro" id="IPR026928">
    <property type="entry name" value="FAX/IsoI-like"/>
</dbReference>
<dbReference type="EMBL" id="JAVFKY010000004">
    <property type="protein sequence ID" value="KAK5577951.1"/>
    <property type="molecule type" value="Genomic_DNA"/>
</dbReference>
<proteinExistence type="inferred from homology"/>
<organism evidence="5 6">
    <name type="scientific">Dictyostelium firmibasis</name>
    <dbReference type="NCBI Taxonomy" id="79012"/>
    <lineage>
        <taxon>Eukaryota</taxon>
        <taxon>Amoebozoa</taxon>
        <taxon>Evosea</taxon>
        <taxon>Eumycetozoa</taxon>
        <taxon>Dictyostelia</taxon>
        <taxon>Dictyosteliales</taxon>
        <taxon>Dictyosteliaceae</taxon>
        <taxon>Dictyostelium</taxon>
    </lineage>
</organism>
<dbReference type="Pfam" id="PF17172">
    <property type="entry name" value="GST_N_4"/>
    <property type="match status" value="1"/>
</dbReference>
<accession>A0AAN7YQG7</accession>
<reference evidence="5 6" key="1">
    <citation type="submission" date="2023-11" db="EMBL/GenBank/DDBJ databases">
        <title>Dfirmibasis_genome.</title>
        <authorList>
            <person name="Edelbroek B."/>
            <person name="Kjellin J."/>
            <person name="Jerlstrom-Hultqvist J."/>
            <person name="Soderbom F."/>
        </authorList>
    </citation>
    <scope>NUCLEOTIDE SEQUENCE [LARGE SCALE GENOMIC DNA]</scope>
    <source>
        <strain evidence="5 6">TNS-C-14</strain>
    </source>
</reference>
<dbReference type="SFLD" id="SFLDG01180">
    <property type="entry name" value="SUF1"/>
    <property type="match status" value="1"/>
</dbReference>
<protein>
    <recommendedName>
        <fullName evidence="7">GST C-terminal domain-containing protein</fullName>
    </recommendedName>
</protein>
<dbReference type="Pfam" id="PF17171">
    <property type="entry name" value="GST_C_6"/>
    <property type="match status" value="1"/>
</dbReference>
<dbReference type="SUPFAM" id="SSF52833">
    <property type="entry name" value="Thioredoxin-like"/>
    <property type="match status" value="1"/>
</dbReference>
<dbReference type="InterPro" id="IPR033468">
    <property type="entry name" value="Metaxin_GST"/>
</dbReference>
<sequence length="290" mass="33144">MEKVIETVKDNKLLITGAAIAVTTGILLKTIISSKKDKKVYEKDVVYVADFQGKNKDLPSYSPFVLKVISILEYCNIRYEVDCTGNLGPNPRGTLPFIRYNDEFVYDSYFILQWISKEFKHVTEKMEQSINNERDQAIDNITKRFIDEGLSYLGAYYRWVVPEYNKIIIPRLLAAIENPILNSIIHSVANSGAIKKYKSHLGNLSLDEVNSVSQTDIESLSKLLGSKKFIFGEHLSMADISMFSSLAQVYYVPVDTPIRLFLLEKQNLVKYVENVKSTIFSDAKWELLKQ</sequence>
<keyword evidence="2" id="KW-0812">Transmembrane</keyword>
<comment type="similarity">
    <text evidence="1">Belongs to the FAX family.</text>
</comment>
<evidence type="ECO:0000313" key="6">
    <source>
        <dbReference type="Proteomes" id="UP001344447"/>
    </source>
</evidence>
<dbReference type="InterPro" id="IPR036249">
    <property type="entry name" value="Thioredoxin-like_sf"/>
</dbReference>
<gene>
    <name evidence="5" type="ORF">RB653_002899</name>
</gene>
<feature type="transmembrane region" description="Helical" evidence="2">
    <location>
        <begin position="13"/>
        <end position="32"/>
    </location>
</feature>
<name>A0AAN7YQG7_9MYCE</name>
<dbReference type="AlphaFoldDB" id="A0AAN7YQG7"/>
<dbReference type="InterPro" id="IPR012336">
    <property type="entry name" value="Thioredoxin-like_fold"/>
</dbReference>
<dbReference type="InterPro" id="IPR036282">
    <property type="entry name" value="Glutathione-S-Trfase_C_sf"/>
</dbReference>
<dbReference type="CDD" id="cd03193">
    <property type="entry name" value="GST_C_Metaxin"/>
    <property type="match status" value="1"/>
</dbReference>
<evidence type="ECO:0008006" key="7">
    <source>
        <dbReference type="Google" id="ProtNLM"/>
    </source>
</evidence>
<keyword evidence="2" id="KW-0472">Membrane</keyword>
<dbReference type="SFLD" id="SFLDG01200">
    <property type="entry name" value="SUF1.1"/>
    <property type="match status" value="1"/>
</dbReference>
<keyword evidence="6" id="KW-1185">Reference proteome</keyword>
<dbReference type="PANTHER" id="PTHR12289:SF41">
    <property type="entry name" value="FAILED AXON CONNECTIONS-RELATED"/>
    <property type="match status" value="1"/>
</dbReference>